<evidence type="ECO:0000256" key="2">
    <source>
        <dbReference type="PIRSR" id="PIRSR000105-1"/>
    </source>
</evidence>
<feature type="binding site" evidence="3">
    <location>
        <position position="274"/>
    </location>
    <ligand>
        <name>NAD(+)</name>
        <dbReference type="ChEBI" id="CHEBI:57540"/>
    </ligand>
</feature>
<dbReference type="Gene3D" id="1.10.1040.10">
    <property type="entry name" value="N-(1-d-carboxylethyl)-l-norvaline Dehydrogenase, domain 2"/>
    <property type="match status" value="1"/>
</dbReference>
<dbReference type="Gene3D" id="3.40.50.720">
    <property type="entry name" value="NAD(P)-binding Rossmann-like Domain"/>
    <property type="match status" value="1"/>
</dbReference>
<dbReference type="InterPro" id="IPR006108">
    <property type="entry name" value="3HC_DH_C"/>
</dbReference>
<feature type="domain" description="3-hydroxyacyl-CoA dehydrogenase NAD binding" evidence="5">
    <location>
        <begin position="6"/>
        <end position="183"/>
    </location>
</feature>
<dbReference type="InterPro" id="IPR008927">
    <property type="entry name" value="6-PGluconate_DH-like_C_sf"/>
</dbReference>
<dbReference type="Pfam" id="PF02737">
    <property type="entry name" value="3HCDH_N"/>
    <property type="match status" value="1"/>
</dbReference>
<dbReference type="NCBIfam" id="NF004474">
    <property type="entry name" value="PRK05808.1"/>
    <property type="match status" value="1"/>
</dbReference>
<dbReference type="Proteomes" id="UP000268313">
    <property type="component" value="Unassembled WGS sequence"/>
</dbReference>
<feature type="binding site" evidence="3">
    <location>
        <position position="119"/>
    </location>
    <ligand>
        <name>NAD(+)</name>
        <dbReference type="ChEBI" id="CHEBI:57540"/>
    </ligand>
</feature>
<accession>A0A3A8JHD3</accession>
<evidence type="ECO:0000256" key="1">
    <source>
        <dbReference type="ARBA" id="ARBA00023002"/>
    </source>
</evidence>
<evidence type="ECO:0000313" key="7">
    <source>
        <dbReference type="Proteomes" id="UP000268313"/>
    </source>
</evidence>
<feature type="domain" description="3-hydroxyacyl-CoA dehydrogenase C-terminal" evidence="4">
    <location>
        <begin position="186"/>
        <end position="282"/>
    </location>
</feature>
<keyword evidence="3" id="KW-0520">NAD</keyword>
<dbReference type="EC" id="1.1.1.157" evidence="6"/>
<evidence type="ECO:0000259" key="4">
    <source>
        <dbReference type="Pfam" id="PF00725"/>
    </source>
</evidence>
<dbReference type="PANTHER" id="PTHR48075:SF5">
    <property type="entry name" value="3-HYDROXYBUTYRYL-COA DEHYDROGENASE"/>
    <property type="match status" value="1"/>
</dbReference>
<dbReference type="PANTHER" id="PTHR48075">
    <property type="entry name" value="3-HYDROXYACYL-COA DEHYDROGENASE FAMILY PROTEIN"/>
    <property type="match status" value="1"/>
</dbReference>
<comment type="caution">
    <text evidence="6">The sequence shown here is derived from an EMBL/GenBank/DDBJ whole genome shotgun (WGS) entry which is preliminary data.</text>
</comment>
<dbReference type="EMBL" id="RAWE01000278">
    <property type="protein sequence ID" value="RKG95192.1"/>
    <property type="molecule type" value="Genomic_DNA"/>
</dbReference>
<dbReference type="RefSeq" id="WP_120607740.1">
    <property type="nucleotide sequence ID" value="NZ_RAWE01000278.1"/>
</dbReference>
<dbReference type="GO" id="GO:0006631">
    <property type="term" value="P:fatty acid metabolic process"/>
    <property type="evidence" value="ECO:0007669"/>
    <property type="project" value="InterPro"/>
</dbReference>
<reference evidence="7" key="1">
    <citation type="submission" date="2018-09" db="EMBL/GenBank/DDBJ databases">
        <authorList>
            <person name="Livingstone P.G."/>
            <person name="Whitworth D.E."/>
        </authorList>
    </citation>
    <scope>NUCLEOTIDE SEQUENCE [LARGE SCALE GENOMIC DNA]</scope>
    <source>
        <strain evidence="7">CA043D</strain>
    </source>
</reference>
<dbReference type="Pfam" id="PF00725">
    <property type="entry name" value="3HCDH"/>
    <property type="match status" value="1"/>
</dbReference>
<evidence type="ECO:0000313" key="6">
    <source>
        <dbReference type="EMBL" id="RKG95192.1"/>
    </source>
</evidence>
<dbReference type="OrthoDB" id="9771883at2"/>
<protein>
    <submittedName>
        <fullName evidence="6">3-hydroxybutyryl-CoA dehydrogenase</fullName>
        <ecNumber evidence="6">1.1.1.157</ecNumber>
    </submittedName>
</protein>
<keyword evidence="1 6" id="KW-0560">Oxidoreductase</keyword>
<dbReference type="SUPFAM" id="SSF48179">
    <property type="entry name" value="6-phosphogluconate dehydrogenase C-terminal domain-like"/>
    <property type="match status" value="1"/>
</dbReference>
<dbReference type="InterPro" id="IPR036291">
    <property type="entry name" value="NAD(P)-bd_dom_sf"/>
</dbReference>
<dbReference type="InterPro" id="IPR006176">
    <property type="entry name" value="3-OHacyl-CoA_DH_NAD-bd"/>
</dbReference>
<dbReference type="FunFam" id="3.40.50.720:FF:000009">
    <property type="entry name" value="Fatty oxidation complex, alpha subunit"/>
    <property type="match status" value="1"/>
</dbReference>
<feature type="binding site" evidence="3">
    <location>
        <position position="97"/>
    </location>
    <ligand>
        <name>NAD(+)</name>
        <dbReference type="ChEBI" id="CHEBI:57540"/>
    </ligand>
</feature>
<dbReference type="SUPFAM" id="SSF51735">
    <property type="entry name" value="NAD(P)-binding Rossmann-fold domains"/>
    <property type="match status" value="1"/>
</dbReference>
<evidence type="ECO:0000256" key="3">
    <source>
        <dbReference type="PIRSR" id="PIRSR000105-2"/>
    </source>
</evidence>
<proteinExistence type="predicted"/>
<dbReference type="AlphaFoldDB" id="A0A3A8JHD3"/>
<keyword evidence="7" id="KW-1185">Reference proteome</keyword>
<dbReference type="InterPro" id="IPR022694">
    <property type="entry name" value="3-OHacyl-CoA_DH"/>
</dbReference>
<feature type="site" description="Important for catalytic activity" evidence="2">
    <location>
        <position position="140"/>
    </location>
</feature>
<feature type="binding site" evidence="3">
    <location>
        <position position="92"/>
    </location>
    <ligand>
        <name>NAD(+)</name>
        <dbReference type="ChEBI" id="CHEBI:57540"/>
    </ligand>
</feature>
<dbReference type="PIRSF" id="PIRSF000105">
    <property type="entry name" value="HCDH"/>
    <property type="match status" value="1"/>
</dbReference>
<feature type="binding site" evidence="3">
    <location>
        <position position="33"/>
    </location>
    <ligand>
        <name>NAD(+)</name>
        <dbReference type="ChEBI" id="CHEBI:57540"/>
    </ligand>
</feature>
<name>A0A3A8JHD3_9BACT</name>
<feature type="binding site" evidence="3">
    <location>
        <begin position="10"/>
        <end position="15"/>
    </location>
    <ligand>
        <name>NAD(+)</name>
        <dbReference type="ChEBI" id="CHEBI:57540"/>
    </ligand>
</feature>
<organism evidence="6 7">
    <name type="scientific">Corallococcus carmarthensis</name>
    <dbReference type="NCBI Taxonomy" id="2316728"/>
    <lineage>
        <taxon>Bacteria</taxon>
        <taxon>Pseudomonadati</taxon>
        <taxon>Myxococcota</taxon>
        <taxon>Myxococcia</taxon>
        <taxon>Myxococcales</taxon>
        <taxon>Cystobacterineae</taxon>
        <taxon>Myxococcaceae</taxon>
        <taxon>Corallococcus</taxon>
    </lineage>
</organism>
<gene>
    <name evidence="6" type="ORF">D7X32_39820</name>
</gene>
<feature type="binding site" evidence="3">
    <location>
        <position position="143"/>
    </location>
    <ligand>
        <name>NAD(+)</name>
        <dbReference type="ChEBI" id="CHEBI:57540"/>
    </ligand>
</feature>
<dbReference type="GO" id="GO:0008691">
    <property type="term" value="F:3-hydroxybutyryl-CoA dehydrogenase activity"/>
    <property type="evidence" value="ECO:0007669"/>
    <property type="project" value="UniProtKB-EC"/>
</dbReference>
<dbReference type="GO" id="GO:0070403">
    <property type="term" value="F:NAD+ binding"/>
    <property type="evidence" value="ECO:0007669"/>
    <property type="project" value="InterPro"/>
</dbReference>
<sequence length="282" mass="30397">MATEHIVVVGAGQMGAGIAQVALQAGLRVSLVDVNKDGLAKGADRIKAGLKKLVEKGKLDAAKQQAAEGNLATFTSARDAKDVDVAIEAVTENEDLKRRIFLELDEVVRPGGILATNTSSIPITRIAAATKRPESVIGMHFMNPVPVMQLVELIRGAATSDETYATIRTMAERMGKTTVVSKDYPGFIVNRILIPMLNEACFALMEGLGTAEDIDTAMKLGTNQPMGPLQLADFIGLDTVLYIAEVLHKGLGDSKYRPCPLLRQYVDAGWYGKKSGRGFYKY</sequence>
<evidence type="ECO:0000259" key="5">
    <source>
        <dbReference type="Pfam" id="PF02737"/>
    </source>
</evidence>
<dbReference type="InterPro" id="IPR013328">
    <property type="entry name" value="6PGD_dom2"/>
</dbReference>